<evidence type="ECO:0000256" key="1">
    <source>
        <dbReference type="SAM" id="SignalP"/>
    </source>
</evidence>
<dbReference type="SUPFAM" id="SSF49503">
    <property type="entry name" value="Cupredoxins"/>
    <property type="match status" value="2"/>
</dbReference>
<accession>A0A3A4NR69</accession>
<feature type="domain" description="Plastocyanin-like" evidence="2">
    <location>
        <begin position="105"/>
        <end position="206"/>
    </location>
</feature>
<gene>
    <name evidence="3" type="ORF">C4520_10615</name>
</gene>
<organism evidence="3 4">
    <name type="scientific">Abyssobacteria bacterium (strain SURF_5)</name>
    <dbReference type="NCBI Taxonomy" id="2093360"/>
    <lineage>
        <taxon>Bacteria</taxon>
        <taxon>Pseudomonadati</taxon>
        <taxon>Candidatus Hydrogenedentota</taxon>
        <taxon>Candidatus Abyssobacteria</taxon>
    </lineage>
</organism>
<dbReference type="Proteomes" id="UP000265882">
    <property type="component" value="Unassembled WGS sequence"/>
</dbReference>
<dbReference type="InterPro" id="IPR011707">
    <property type="entry name" value="Cu-oxidase-like_N"/>
</dbReference>
<keyword evidence="1" id="KW-0732">Signal</keyword>
<comment type="caution">
    <text evidence="3">The sequence shown here is derived from an EMBL/GenBank/DDBJ whole genome shotgun (WGS) entry which is preliminary data.</text>
</comment>
<protein>
    <submittedName>
        <fullName evidence="3">Multicopper oxidase family protein</fullName>
    </submittedName>
</protein>
<dbReference type="EMBL" id="QZKU01000071">
    <property type="protein sequence ID" value="RJP20995.1"/>
    <property type="molecule type" value="Genomic_DNA"/>
</dbReference>
<reference evidence="3 4" key="1">
    <citation type="journal article" date="2017" name="ISME J.">
        <title>Energy and carbon metabolisms in a deep terrestrial subsurface fluid microbial community.</title>
        <authorList>
            <person name="Momper L."/>
            <person name="Jungbluth S.P."/>
            <person name="Lee M.D."/>
            <person name="Amend J.P."/>
        </authorList>
    </citation>
    <scope>NUCLEOTIDE SEQUENCE [LARGE SCALE GENOMIC DNA]</scope>
    <source>
        <strain evidence="3">SURF_5</strain>
    </source>
</reference>
<dbReference type="InterPro" id="IPR008972">
    <property type="entry name" value="Cupredoxin"/>
</dbReference>
<dbReference type="InterPro" id="IPR045087">
    <property type="entry name" value="Cu-oxidase_fam"/>
</dbReference>
<evidence type="ECO:0000259" key="2">
    <source>
        <dbReference type="Pfam" id="PF07732"/>
    </source>
</evidence>
<dbReference type="PANTHER" id="PTHR11709">
    <property type="entry name" value="MULTI-COPPER OXIDASE"/>
    <property type="match status" value="1"/>
</dbReference>
<feature type="signal peptide" evidence="1">
    <location>
        <begin position="1"/>
        <end position="26"/>
    </location>
</feature>
<feature type="chain" id="PRO_5017452094" evidence="1">
    <location>
        <begin position="27"/>
        <end position="406"/>
    </location>
</feature>
<dbReference type="GO" id="GO:0005507">
    <property type="term" value="F:copper ion binding"/>
    <property type="evidence" value="ECO:0007669"/>
    <property type="project" value="InterPro"/>
</dbReference>
<proteinExistence type="predicted"/>
<evidence type="ECO:0000313" key="3">
    <source>
        <dbReference type="EMBL" id="RJP20995.1"/>
    </source>
</evidence>
<evidence type="ECO:0000313" key="4">
    <source>
        <dbReference type="Proteomes" id="UP000265882"/>
    </source>
</evidence>
<name>A0A3A4NR69_ABYX5</name>
<dbReference type="AlphaFoldDB" id="A0A3A4NR69"/>
<dbReference type="Pfam" id="PF07732">
    <property type="entry name" value="Cu-oxidase_3"/>
    <property type="match status" value="1"/>
</dbReference>
<dbReference type="Gene3D" id="2.60.40.420">
    <property type="entry name" value="Cupredoxins - blue copper proteins"/>
    <property type="match status" value="1"/>
</dbReference>
<sequence length="406" mass="44036">MKKKIPSLVLSLAVLVIFSWSRPALSDVFIQCPTDNWEAEQAAGEDLDADGVVDYQDDNVVCIHLTGGDGFTTMADGYPQYMFGFGDVTGMPAGMVMMHGMLAANSPAPLIAVKEGNEVYLNLTNVGMMVRPDLFDPHTVHWHGFPNASAVFDGVPDASISINMGSTLTYYYVAPEPGTYIYHCHVEATEHMQMGMLGNLYVTPAQDGAPIGGFTQFAYNDGDGSTGYDVDYVLQFIDFDKQFHDASYYVQPLPFALMEDDYHMINGRGYPDTVNPNPIDGTDPEGGVYPGSQNVSSLIEAQVGDTILLRMSSLSVTKFHTITTLGIPMRVVGQNARLLRGPTGLDLSYYTNSVTLGGGESIDVILDTDGLAPGTYFLYSRNLDDLNNDAMDRGGAMTEIRLTSAP</sequence>